<dbReference type="AlphaFoldDB" id="N9NAH6"/>
<dbReference type="InterPro" id="IPR049354">
    <property type="entry name" value="GpP-like_N"/>
</dbReference>
<dbReference type="Pfam" id="PF21683">
    <property type="entry name" value="GpP-like_1st"/>
    <property type="match status" value="1"/>
</dbReference>
<organism evidence="5 6">
    <name type="scientific">Acinetobacter modestus</name>
    <dbReference type="NCBI Taxonomy" id="1776740"/>
    <lineage>
        <taxon>Bacteria</taxon>
        <taxon>Pseudomonadati</taxon>
        <taxon>Pseudomonadota</taxon>
        <taxon>Gammaproteobacteria</taxon>
        <taxon>Moraxellales</taxon>
        <taxon>Moraxellaceae</taxon>
        <taxon>Acinetobacter</taxon>
    </lineage>
</organism>
<dbReference type="STRING" id="1217705.F900_01092"/>
<gene>
    <name evidence="5" type="ORF">F900_01092</name>
</gene>
<accession>N9NAH6</accession>
<dbReference type="InterPro" id="IPR054034">
    <property type="entry name" value="NMB1110-like_C"/>
</dbReference>
<dbReference type="SUPFAM" id="SSF69279">
    <property type="entry name" value="Phage tail proteins"/>
    <property type="match status" value="2"/>
</dbReference>
<feature type="compositionally biased region" description="Basic residues" evidence="1">
    <location>
        <begin position="352"/>
        <end position="361"/>
    </location>
</feature>
<evidence type="ECO:0000313" key="5">
    <source>
        <dbReference type="EMBL" id="ENX02646.1"/>
    </source>
</evidence>
<feature type="domain" description="Baseplate hub protein gp44-like N-terminal" evidence="2">
    <location>
        <begin position="8"/>
        <end position="93"/>
    </location>
</feature>
<dbReference type="Pfam" id="PF22255">
    <property type="entry name" value="Gp44-like_2nd"/>
    <property type="match status" value="1"/>
</dbReference>
<dbReference type="eggNOG" id="COG4379">
    <property type="taxonomic scope" value="Bacteria"/>
</dbReference>
<reference evidence="5 6" key="1">
    <citation type="submission" date="2013-02" db="EMBL/GenBank/DDBJ databases">
        <title>The Genome Sequence of Acinetobacter sp. ANC 3862.</title>
        <authorList>
            <consortium name="The Broad Institute Genome Sequencing Platform"/>
            <consortium name="The Broad Institute Genome Sequencing Center for Infectious Disease"/>
            <person name="Cerqueira G."/>
            <person name="Feldgarden M."/>
            <person name="Courvalin P."/>
            <person name="Perichon B."/>
            <person name="Grillot-Courvalin C."/>
            <person name="Clermont D."/>
            <person name="Rocha E."/>
            <person name="Yoon E.-J."/>
            <person name="Nemec A."/>
            <person name="Walker B."/>
            <person name="Young S.K."/>
            <person name="Zeng Q."/>
            <person name="Gargeya S."/>
            <person name="Fitzgerald M."/>
            <person name="Haas B."/>
            <person name="Abouelleil A."/>
            <person name="Alvarado L."/>
            <person name="Arachchi H.M."/>
            <person name="Berlin A.M."/>
            <person name="Chapman S.B."/>
            <person name="Dewar J."/>
            <person name="Goldberg J."/>
            <person name="Griggs A."/>
            <person name="Gujja S."/>
            <person name="Hansen M."/>
            <person name="Howarth C."/>
            <person name="Imamovic A."/>
            <person name="Larimer J."/>
            <person name="McCowan C."/>
            <person name="Murphy C."/>
            <person name="Neiman D."/>
            <person name="Pearson M."/>
            <person name="Priest M."/>
            <person name="Roberts A."/>
            <person name="Saif S."/>
            <person name="Shea T."/>
            <person name="Sisk P."/>
            <person name="Sykes S."/>
            <person name="Wortman J."/>
            <person name="Nusbaum C."/>
            <person name="Birren B."/>
        </authorList>
    </citation>
    <scope>NUCLEOTIDE SEQUENCE [LARGE SCALE GENOMIC DNA]</scope>
    <source>
        <strain evidence="5 6">ANC 3862</strain>
    </source>
</reference>
<dbReference type="InterPro" id="IPR053981">
    <property type="entry name" value="Gp44/GpP-like_2nd"/>
</dbReference>
<dbReference type="HOGENOM" id="CLU_060292_1_0_6"/>
<dbReference type="Gene3D" id="2.30.300.10">
    <property type="entry name" value="Baseplate protein-like domain - beta roll fold"/>
    <property type="match status" value="1"/>
</dbReference>
<dbReference type="Gene3D" id="3.55.50.10">
    <property type="entry name" value="Baseplate protein-like domains"/>
    <property type="match status" value="1"/>
</dbReference>
<dbReference type="RefSeq" id="WP_005215686.1">
    <property type="nucleotide sequence ID" value="NZ_KB850089.1"/>
</dbReference>
<feature type="domain" description="Baseplate hub protein gp44/GpP-like second" evidence="4">
    <location>
        <begin position="95"/>
        <end position="179"/>
    </location>
</feature>
<protein>
    <recommendedName>
        <fullName evidence="7">Phage tail protein</fullName>
    </recommendedName>
</protein>
<name>N9NAH6_9GAMM</name>
<dbReference type="Pfam" id="PF22174">
    <property type="entry name" value="NMB1110-like_C"/>
    <property type="match status" value="1"/>
</dbReference>
<feature type="region of interest" description="Disordered" evidence="1">
    <location>
        <begin position="345"/>
        <end position="373"/>
    </location>
</feature>
<dbReference type="EMBL" id="APRP01000014">
    <property type="protein sequence ID" value="ENX02646.1"/>
    <property type="molecule type" value="Genomic_DNA"/>
</dbReference>
<evidence type="ECO:0000259" key="3">
    <source>
        <dbReference type="Pfam" id="PF22174"/>
    </source>
</evidence>
<evidence type="ECO:0008006" key="7">
    <source>
        <dbReference type="Google" id="ProtNLM"/>
    </source>
</evidence>
<evidence type="ECO:0000256" key="1">
    <source>
        <dbReference type="SAM" id="MobiDB-lite"/>
    </source>
</evidence>
<feature type="domain" description="Tail protein NMB1110-like C-terminal" evidence="3">
    <location>
        <begin position="271"/>
        <end position="337"/>
    </location>
</feature>
<comment type="caution">
    <text evidence="5">The sequence shown here is derived from an EMBL/GenBank/DDBJ whole genome shotgun (WGS) entry which is preliminary data.</text>
</comment>
<dbReference type="InterPro" id="IPR023399">
    <property type="entry name" value="Baseplate-like_2-layer_sand"/>
</dbReference>
<evidence type="ECO:0000259" key="2">
    <source>
        <dbReference type="Pfam" id="PF21683"/>
    </source>
</evidence>
<dbReference type="Gene3D" id="3.30.1920.10">
    <property type="entry name" value="Baseplate protein-like domains - 2 layer sandwich fold"/>
    <property type="match status" value="1"/>
</dbReference>
<dbReference type="PATRIC" id="fig|1217705.3.peg.1047"/>
<proteinExistence type="predicted"/>
<dbReference type="Proteomes" id="UP000013248">
    <property type="component" value="Unassembled WGS sequence"/>
</dbReference>
<evidence type="ECO:0000313" key="6">
    <source>
        <dbReference type="Proteomes" id="UP000013248"/>
    </source>
</evidence>
<sequence>MQDNSGNQIRLVIGDVEISGWDNVTADSQIETPADNWNLTLFRPDSQPLPDSVQGAAKIQLFYNDEVILTSIADSIEEAVSRDGYGLQISGRDLAGQLIDCSVPIFNGRQITLEELLERFVLAGDLSSVIHDVRIQNNSWLKNKVSVEPSESLWDAIAKAAQVTGQHVWLEPDGSISIGDPFANPYQVQETLRLIKPLDNNNNVLDLQYTNDVSGVFSQIKVMSQDGEAQSILSEATAPTQYGFNRLKIVTLGDVETKAEADAALDKIIKDNNLAAYGLTATVDDWVIDGKLWRAGFYVTVETNALSRATGKWAVLGRTFYLSRDKGKTTKLNLKRQGDWAQPLIYKDPQAKTKKKSKKAKATKEISSNDEIS</sequence>
<evidence type="ECO:0000259" key="4">
    <source>
        <dbReference type="Pfam" id="PF22255"/>
    </source>
</evidence>